<dbReference type="Pfam" id="PF07690">
    <property type="entry name" value="MFS_1"/>
    <property type="match status" value="1"/>
</dbReference>
<keyword evidence="4 5" id="KW-0472">Membrane</keyword>
<dbReference type="PANTHER" id="PTHR23530">
    <property type="entry name" value="TRANSPORT PROTEIN-RELATED"/>
    <property type="match status" value="1"/>
</dbReference>
<evidence type="ECO:0000313" key="7">
    <source>
        <dbReference type="EMBL" id="SHO48939.1"/>
    </source>
</evidence>
<feature type="transmembrane region" description="Helical" evidence="5">
    <location>
        <begin position="247"/>
        <end position="267"/>
    </location>
</feature>
<feature type="transmembrane region" description="Helical" evidence="5">
    <location>
        <begin position="96"/>
        <end position="119"/>
    </location>
</feature>
<evidence type="ECO:0000256" key="4">
    <source>
        <dbReference type="ARBA" id="ARBA00023136"/>
    </source>
</evidence>
<keyword evidence="2 5" id="KW-0812">Transmembrane</keyword>
<dbReference type="SUPFAM" id="SSF103473">
    <property type="entry name" value="MFS general substrate transporter"/>
    <property type="match status" value="1"/>
</dbReference>
<feature type="transmembrane region" description="Helical" evidence="5">
    <location>
        <begin position="140"/>
        <end position="160"/>
    </location>
</feature>
<accession>A0A1M7Y8K4</accession>
<feature type="transmembrane region" description="Helical" evidence="5">
    <location>
        <begin position="71"/>
        <end position="90"/>
    </location>
</feature>
<feature type="transmembrane region" description="Helical" evidence="5">
    <location>
        <begin position="364"/>
        <end position="386"/>
    </location>
</feature>
<dbReference type="InterPro" id="IPR005829">
    <property type="entry name" value="Sugar_transporter_CS"/>
</dbReference>
<feature type="transmembrane region" description="Helical" evidence="5">
    <location>
        <begin position="12"/>
        <end position="34"/>
    </location>
</feature>
<dbReference type="PROSITE" id="PS00216">
    <property type="entry name" value="SUGAR_TRANSPORT_1"/>
    <property type="match status" value="1"/>
</dbReference>
<organism evidence="7 8">
    <name type="scientific">Desulfopila aestuarii DSM 18488</name>
    <dbReference type="NCBI Taxonomy" id="1121416"/>
    <lineage>
        <taxon>Bacteria</taxon>
        <taxon>Pseudomonadati</taxon>
        <taxon>Thermodesulfobacteriota</taxon>
        <taxon>Desulfobulbia</taxon>
        <taxon>Desulfobulbales</taxon>
        <taxon>Desulfocapsaceae</taxon>
        <taxon>Desulfopila</taxon>
    </lineage>
</organism>
<feature type="domain" description="Major facilitator superfamily (MFS) profile" evidence="6">
    <location>
        <begin position="1"/>
        <end position="394"/>
    </location>
</feature>
<dbReference type="PANTHER" id="PTHR23530:SF1">
    <property type="entry name" value="PERMEASE, MAJOR FACILITATOR SUPERFAMILY-RELATED"/>
    <property type="match status" value="1"/>
</dbReference>
<evidence type="ECO:0000256" key="2">
    <source>
        <dbReference type="ARBA" id="ARBA00022692"/>
    </source>
</evidence>
<name>A0A1M7Y8K4_9BACT</name>
<evidence type="ECO:0000259" key="6">
    <source>
        <dbReference type="PROSITE" id="PS50850"/>
    </source>
</evidence>
<dbReference type="InterPro" id="IPR011701">
    <property type="entry name" value="MFS"/>
</dbReference>
<feature type="transmembrane region" description="Helical" evidence="5">
    <location>
        <begin position="332"/>
        <end position="352"/>
    </location>
</feature>
<evidence type="ECO:0000313" key="8">
    <source>
        <dbReference type="Proteomes" id="UP000184603"/>
    </source>
</evidence>
<dbReference type="Proteomes" id="UP000184603">
    <property type="component" value="Unassembled WGS sequence"/>
</dbReference>
<dbReference type="InterPro" id="IPR053160">
    <property type="entry name" value="MFS_DHA3_Transporter"/>
</dbReference>
<feature type="transmembrane region" description="Helical" evidence="5">
    <location>
        <begin position="40"/>
        <end position="59"/>
    </location>
</feature>
<dbReference type="STRING" id="1121416.SAMN02745220_02549"/>
<proteinExistence type="predicted"/>
<dbReference type="EMBL" id="FRFE01000011">
    <property type="protein sequence ID" value="SHO48939.1"/>
    <property type="molecule type" value="Genomic_DNA"/>
</dbReference>
<evidence type="ECO:0000256" key="5">
    <source>
        <dbReference type="SAM" id="Phobius"/>
    </source>
</evidence>
<dbReference type="GO" id="GO:0016020">
    <property type="term" value="C:membrane"/>
    <property type="evidence" value="ECO:0007669"/>
    <property type="project" value="UniProtKB-SubCell"/>
</dbReference>
<dbReference type="InterPro" id="IPR036259">
    <property type="entry name" value="MFS_trans_sf"/>
</dbReference>
<gene>
    <name evidence="7" type="ORF">SAMN02745220_02549</name>
</gene>
<comment type="subcellular location">
    <subcellularLocation>
        <location evidence="1">Membrane</location>
        <topology evidence="1">Multi-pass membrane protein</topology>
    </subcellularLocation>
</comment>
<feature type="transmembrane region" description="Helical" evidence="5">
    <location>
        <begin position="166"/>
        <end position="184"/>
    </location>
</feature>
<dbReference type="GO" id="GO:0022857">
    <property type="term" value="F:transmembrane transporter activity"/>
    <property type="evidence" value="ECO:0007669"/>
    <property type="project" value="InterPro"/>
</dbReference>
<sequence>MRLSLHTNIYYLYLIKLSKWFMLIMPVVALFYNANGLDEFDIYLLQAIYSLGVACMEIPSGYMADMIGRRTSLILGSVLGTLGFVLYSVSSSFGHFLIAEIILGLGGSFISGSDSALLYDSLAETGDQNRYLQYEGRITALGNLAETTAAICGGLIAAMISYRAVYGAQALIAAIAIPASLLLVEPQREKLATQPSFSQIIRICHQSLFINLKLSAAILLSSVIGTSTLCMAWTCQVYFVHKGLDETAITPIWVILNLIVAIVSAYSHKLISTIGNSMAILLIILLIPAGYILLGATSLIPGLITLSAFYFIRGYATPLLKDLTNMYCDSTIRATVLSIRSLLIRLGFAALGPMIGIGSRHASLSLSLICTGSVLLILAIIAAIFLRYQAPEIFATQQDIYKKT</sequence>
<reference evidence="7 8" key="1">
    <citation type="submission" date="2016-12" db="EMBL/GenBank/DDBJ databases">
        <authorList>
            <person name="Song W.-J."/>
            <person name="Kurnit D.M."/>
        </authorList>
    </citation>
    <scope>NUCLEOTIDE SEQUENCE [LARGE SCALE GENOMIC DNA]</scope>
    <source>
        <strain evidence="7 8">DSM 18488</strain>
    </source>
</reference>
<dbReference type="Gene3D" id="1.20.1250.20">
    <property type="entry name" value="MFS general substrate transporter like domains"/>
    <property type="match status" value="1"/>
</dbReference>
<dbReference type="InterPro" id="IPR020846">
    <property type="entry name" value="MFS_dom"/>
</dbReference>
<dbReference type="RefSeq" id="WP_073613838.1">
    <property type="nucleotide sequence ID" value="NZ_FRFE01000011.1"/>
</dbReference>
<dbReference type="AlphaFoldDB" id="A0A1M7Y8K4"/>
<dbReference type="OrthoDB" id="9816124at2"/>
<evidence type="ECO:0000256" key="1">
    <source>
        <dbReference type="ARBA" id="ARBA00004141"/>
    </source>
</evidence>
<feature type="transmembrane region" description="Helical" evidence="5">
    <location>
        <begin position="279"/>
        <end position="312"/>
    </location>
</feature>
<dbReference type="PROSITE" id="PS50850">
    <property type="entry name" value="MFS"/>
    <property type="match status" value="1"/>
</dbReference>
<keyword evidence="3 5" id="KW-1133">Transmembrane helix</keyword>
<protein>
    <submittedName>
        <fullName evidence="7">Predicted arabinose efflux permease, MFS family</fullName>
    </submittedName>
</protein>
<evidence type="ECO:0000256" key="3">
    <source>
        <dbReference type="ARBA" id="ARBA00022989"/>
    </source>
</evidence>
<feature type="transmembrane region" description="Helical" evidence="5">
    <location>
        <begin position="216"/>
        <end position="241"/>
    </location>
</feature>
<keyword evidence="8" id="KW-1185">Reference proteome</keyword>